<dbReference type="EMBL" id="JBIAPK010000013">
    <property type="protein sequence ID" value="MFF3343136.1"/>
    <property type="molecule type" value="Genomic_DNA"/>
</dbReference>
<dbReference type="Gene3D" id="3.30.565.10">
    <property type="entry name" value="Histidine kinase-like ATPase, C-terminal domain"/>
    <property type="match status" value="1"/>
</dbReference>
<protein>
    <submittedName>
        <fullName evidence="2">ATP-binding protein</fullName>
    </submittedName>
</protein>
<dbReference type="InterPro" id="IPR036890">
    <property type="entry name" value="HATPase_C_sf"/>
</dbReference>
<keyword evidence="2" id="KW-0067">ATP-binding</keyword>
<dbReference type="Proteomes" id="UP001601976">
    <property type="component" value="Unassembled WGS sequence"/>
</dbReference>
<dbReference type="Pfam" id="PF13589">
    <property type="entry name" value="HATPase_c_3"/>
    <property type="match status" value="1"/>
</dbReference>
<name>A0ABW6RNI4_9ACTN</name>
<dbReference type="RefSeq" id="WP_387898544.1">
    <property type="nucleotide sequence ID" value="NZ_JBIAPK010000013.1"/>
</dbReference>
<evidence type="ECO:0000313" key="3">
    <source>
        <dbReference type="Proteomes" id="UP001601976"/>
    </source>
</evidence>
<sequence>MRIPVEVRPDFIEKVARRTDPLGAVEELVWNSLDADATEVRVDLEYDDLGGVSAVVVTDNGHGIPASSVETAFKGMGGVMEAGCRRHGKRKAASWPARVRPFSGPGPRVQCQLDLRVRRTGRPFQGRHPLSGRRQRLRRR</sequence>
<feature type="region of interest" description="Disordered" evidence="1">
    <location>
        <begin position="120"/>
        <end position="140"/>
    </location>
</feature>
<comment type="caution">
    <text evidence="2">The sequence shown here is derived from an EMBL/GenBank/DDBJ whole genome shotgun (WGS) entry which is preliminary data.</text>
</comment>
<gene>
    <name evidence="2" type="ORF">ACFYWW_31245</name>
</gene>
<evidence type="ECO:0000313" key="2">
    <source>
        <dbReference type="EMBL" id="MFF3343136.1"/>
    </source>
</evidence>
<keyword evidence="2" id="KW-0547">Nucleotide-binding</keyword>
<dbReference type="SUPFAM" id="SSF55874">
    <property type="entry name" value="ATPase domain of HSP90 chaperone/DNA topoisomerase II/histidine kinase"/>
    <property type="match status" value="1"/>
</dbReference>
<accession>A0ABW6RNI4</accession>
<evidence type="ECO:0000256" key="1">
    <source>
        <dbReference type="SAM" id="MobiDB-lite"/>
    </source>
</evidence>
<proteinExistence type="predicted"/>
<organism evidence="2 3">
    <name type="scientific">Streptomyces flavidovirens</name>
    <dbReference type="NCBI Taxonomy" id="67298"/>
    <lineage>
        <taxon>Bacteria</taxon>
        <taxon>Bacillati</taxon>
        <taxon>Actinomycetota</taxon>
        <taxon>Actinomycetes</taxon>
        <taxon>Kitasatosporales</taxon>
        <taxon>Streptomycetaceae</taxon>
        <taxon>Streptomyces</taxon>
    </lineage>
</organism>
<reference evidence="2 3" key="1">
    <citation type="submission" date="2024-10" db="EMBL/GenBank/DDBJ databases">
        <title>The Natural Products Discovery Center: Release of the First 8490 Sequenced Strains for Exploring Actinobacteria Biosynthetic Diversity.</title>
        <authorList>
            <person name="Kalkreuter E."/>
            <person name="Kautsar S.A."/>
            <person name="Yang D."/>
            <person name="Bader C.D."/>
            <person name="Teijaro C.N."/>
            <person name="Fluegel L."/>
            <person name="Davis C.M."/>
            <person name="Simpson J.R."/>
            <person name="Lauterbach L."/>
            <person name="Steele A.D."/>
            <person name="Gui C."/>
            <person name="Meng S."/>
            <person name="Li G."/>
            <person name="Viehrig K."/>
            <person name="Ye F."/>
            <person name="Su P."/>
            <person name="Kiefer A.F."/>
            <person name="Nichols A."/>
            <person name="Cepeda A.J."/>
            <person name="Yan W."/>
            <person name="Fan B."/>
            <person name="Jiang Y."/>
            <person name="Adhikari A."/>
            <person name="Zheng C.-J."/>
            <person name="Schuster L."/>
            <person name="Cowan T.M."/>
            <person name="Smanski M.J."/>
            <person name="Chevrette M.G."/>
            <person name="De Carvalho L.P.S."/>
            <person name="Shen B."/>
        </authorList>
    </citation>
    <scope>NUCLEOTIDE SEQUENCE [LARGE SCALE GENOMIC DNA]</scope>
    <source>
        <strain evidence="2 3">NPDC003029</strain>
    </source>
</reference>
<keyword evidence="3" id="KW-1185">Reference proteome</keyword>
<feature type="compositionally biased region" description="Basic residues" evidence="1">
    <location>
        <begin position="130"/>
        <end position="140"/>
    </location>
</feature>
<dbReference type="GO" id="GO:0005524">
    <property type="term" value="F:ATP binding"/>
    <property type="evidence" value="ECO:0007669"/>
    <property type="project" value="UniProtKB-KW"/>
</dbReference>